<feature type="repeat" description="WD" evidence="1">
    <location>
        <begin position="210"/>
        <end position="242"/>
    </location>
</feature>
<dbReference type="InterPro" id="IPR019417">
    <property type="entry name" value="DUF2415"/>
</dbReference>
<accession>A0A367KDJ7</accession>
<dbReference type="Pfam" id="PF00400">
    <property type="entry name" value="WD40"/>
    <property type="match status" value="2"/>
</dbReference>
<sequence>MTIIDTECISSGTDMFIKPRPIVHDQKVTIHHWQLRDLLLTDKQFENELIVPTGHDIYKYNYVTGQRGYLLKGIGYNPTCMASGYGYWAAGGQHGDLTIKDIKSDYQMHITSAPGCTINNGLCFSRCLNGEIRLLVSNNDTTIRVFSVPDLKLLETLEFRTAVNHTSVSPNGRKMVTVGDDNRVLLFNISYSGNYELMQTMAVSKDANFSIAWNHTSDKFAVSSQDGSVHVWDIRHSDPLAKFTSVHPSITKGAARCVKFTQAGAIDLLAFTEHVSHVHVIDARTFDGQQTLRVGSAGHDTPITGLCFSADSKKMFIGLENAVLDFNVDTGTRRRFPGGILI</sequence>
<evidence type="ECO:0000313" key="4">
    <source>
        <dbReference type="Proteomes" id="UP000252139"/>
    </source>
</evidence>
<dbReference type="EMBL" id="PJQL01000068">
    <property type="protein sequence ID" value="RCI00304.1"/>
    <property type="molecule type" value="Genomic_DNA"/>
</dbReference>
<dbReference type="Pfam" id="PF10313">
    <property type="entry name" value="DUF2415"/>
    <property type="match status" value="1"/>
</dbReference>
<dbReference type="OrthoDB" id="64353at2759"/>
<dbReference type="PANTHER" id="PTHR43991">
    <property type="entry name" value="WD REPEAT PROTEIN (AFU_ORTHOLOGUE AFUA_8G05640)-RELATED"/>
    <property type="match status" value="1"/>
</dbReference>
<protein>
    <recommendedName>
        <fullName evidence="2">DUF2415 domain-containing protein</fullName>
    </recommendedName>
</protein>
<evidence type="ECO:0000313" key="3">
    <source>
        <dbReference type="EMBL" id="RCI00304.1"/>
    </source>
</evidence>
<dbReference type="SUPFAM" id="SSF50978">
    <property type="entry name" value="WD40 repeat-like"/>
    <property type="match status" value="1"/>
</dbReference>
<proteinExistence type="predicted"/>
<reference evidence="3 4" key="1">
    <citation type="journal article" date="2018" name="G3 (Bethesda)">
        <title>Phylogenetic and Phylogenomic Definition of Rhizopus Species.</title>
        <authorList>
            <person name="Gryganskyi A.P."/>
            <person name="Golan J."/>
            <person name="Dolatabadi S."/>
            <person name="Mondo S."/>
            <person name="Robb S."/>
            <person name="Idnurm A."/>
            <person name="Muszewska A."/>
            <person name="Steczkiewicz K."/>
            <person name="Masonjones S."/>
            <person name="Liao H.L."/>
            <person name="Gajdeczka M.T."/>
            <person name="Anike F."/>
            <person name="Vuek A."/>
            <person name="Anishchenko I.M."/>
            <person name="Voigt K."/>
            <person name="de Hoog G.S."/>
            <person name="Smith M.E."/>
            <person name="Heitman J."/>
            <person name="Vilgalys R."/>
            <person name="Stajich J.E."/>
        </authorList>
    </citation>
    <scope>NUCLEOTIDE SEQUENCE [LARGE SCALE GENOMIC DNA]</scope>
    <source>
        <strain evidence="3 4">CBS 357.93</strain>
    </source>
</reference>
<dbReference type="Proteomes" id="UP000252139">
    <property type="component" value="Unassembled WGS sequence"/>
</dbReference>
<comment type="caution">
    <text evidence="3">The sequence shown here is derived from an EMBL/GenBank/DDBJ whole genome shotgun (WGS) entry which is preliminary data.</text>
</comment>
<evidence type="ECO:0000256" key="1">
    <source>
        <dbReference type="PROSITE-ProRule" id="PRU00221"/>
    </source>
</evidence>
<evidence type="ECO:0000259" key="2">
    <source>
        <dbReference type="Pfam" id="PF10313"/>
    </source>
</evidence>
<dbReference type="PROSITE" id="PS50082">
    <property type="entry name" value="WD_REPEATS_2"/>
    <property type="match status" value="1"/>
</dbReference>
<dbReference type="SMART" id="SM00320">
    <property type="entry name" value="WD40"/>
    <property type="match status" value="2"/>
</dbReference>
<gene>
    <name evidence="3" type="ORF">CU097_013196</name>
</gene>
<dbReference type="PANTHER" id="PTHR43991:SF9">
    <property type="entry name" value="DUF2415 DOMAIN-CONTAINING PROTEIN"/>
    <property type="match status" value="1"/>
</dbReference>
<feature type="domain" description="DUF2415" evidence="2">
    <location>
        <begin position="253"/>
        <end position="290"/>
    </location>
</feature>
<dbReference type="InterPro" id="IPR001680">
    <property type="entry name" value="WD40_rpt"/>
</dbReference>
<dbReference type="AlphaFoldDB" id="A0A367KDJ7"/>
<name>A0A367KDJ7_RHIAZ</name>
<dbReference type="InterPro" id="IPR036322">
    <property type="entry name" value="WD40_repeat_dom_sf"/>
</dbReference>
<dbReference type="Gene3D" id="2.130.10.10">
    <property type="entry name" value="YVTN repeat-like/Quinoprotein amine dehydrogenase"/>
    <property type="match status" value="2"/>
</dbReference>
<keyword evidence="4" id="KW-1185">Reference proteome</keyword>
<dbReference type="InterPro" id="IPR015943">
    <property type="entry name" value="WD40/YVTN_repeat-like_dom_sf"/>
</dbReference>
<dbReference type="STRING" id="86630.A0A367KDJ7"/>
<keyword evidence="1" id="KW-0853">WD repeat</keyword>
<organism evidence="3 4">
    <name type="scientific">Rhizopus azygosporus</name>
    <name type="common">Rhizopus microsporus var. azygosporus</name>
    <dbReference type="NCBI Taxonomy" id="86630"/>
    <lineage>
        <taxon>Eukaryota</taxon>
        <taxon>Fungi</taxon>
        <taxon>Fungi incertae sedis</taxon>
        <taxon>Mucoromycota</taxon>
        <taxon>Mucoromycotina</taxon>
        <taxon>Mucoromycetes</taxon>
        <taxon>Mucorales</taxon>
        <taxon>Mucorineae</taxon>
        <taxon>Rhizopodaceae</taxon>
        <taxon>Rhizopus</taxon>
    </lineage>
</organism>